<feature type="signal peptide" evidence="9">
    <location>
        <begin position="1"/>
        <end position="32"/>
    </location>
</feature>
<sequence>MERSGCGALQRHWLSLAILFFLIAIESSPAIASTKIRLGASTNFLDRVHEDDLAPELAWRQALAHLLGKFGSSWSGSLQDAESHMSSVHQKHPDATVLRIHNDATAAQGSVLRQMDEESRIARFGGGSEADKQGAAQDSGGRRSSTGHPVRRKRRSIMSFDDIIIWGWKGVYHQCKEIQRVLALHYRVRLTLHEYMFPHTNPADDGALYILMTPHLCVDLPPHYIIWQTEQWGHHMLQVGNRRWANQRGEKEMLDFVEVFEGAVEVWDYSKAHLKNFEPIFEGRDVKFRHVPFSWFPLDPPVTEAEKDIDILFYGWIVQGSRRNKMLDELRFERNVSIHVSNMDAYREDLTQLLRRAKVILNIHAYPAKVLEICRILEAISFGIVANTLEFTKYQGLGNDFILVDNRHQKDPLVTAEQAKFVCDRNFGVGGDGVIFALPPEGEVDYTMRIFNSDGSEPEMCGNGIRCLARFVAEKDNAGPVTHRIHTLAGLIQSTLQEDGQVCVDMGPPILAAPQIPTTLQPTQGEAVVQAKLAVEGQEWLMTCVSMGNPHAVTFGTADGKGIKVDGLNLSQIGPEFEHNDVFPARTNTEFVEILNRGHVRMHVWERGAGATLACGTGACATVVAGVLEGRLDRSCRVDLPGGPLQIEWREADNHIYMTGPALPVFAGTMQLN</sequence>
<feature type="region of interest" description="Disordered" evidence="8">
    <location>
        <begin position="123"/>
        <end position="151"/>
    </location>
</feature>
<keyword evidence="9" id="KW-0732">Signal</keyword>
<reference evidence="10 11" key="1">
    <citation type="journal article" date="2024" name="Nat. Commun.">
        <title>Phylogenomics reveals the evolutionary origins of lichenization in chlorophyte algae.</title>
        <authorList>
            <person name="Puginier C."/>
            <person name="Libourel C."/>
            <person name="Otte J."/>
            <person name="Skaloud P."/>
            <person name="Haon M."/>
            <person name="Grisel S."/>
            <person name="Petersen M."/>
            <person name="Berrin J.G."/>
            <person name="Delaux P.M."/>
            <person name="Dal Grande F."/>
            <person name="Keller J."/>
        </authorList>
    </citation>
    <scope>NUCLEOTIDE SEQUENCE [LARGE SCALE GENOMIC DNA]</scope>
    <source>
        <strain evidence="10 11">SAG 216-7</strain>
    </source>
</reference>
<evidence type="ECO:0000313" key="11">
    <source>
        <dbReference type="Proteomes" id="UP001491310"/>
    </source>
</evidence>
<name>A0ABR2Z4M7_9CHLO</name>
<dbReference type="Gene3D" id="3.10.310.10">
    <property type="entry name" value="Diaminopimelate Epimerase, Chain A, domain 1"/>
    <property type="match status" value="2"/>
</dbReference>
<keyword evidence="6" id="KW-0413">Isomerase</keyword>
<comment type="similarity">
    <text evidence="2">Belongs to the diaminopimelate epimerase family.</text>
</comment>
<dbReference type="SUPFAM" id="SSF54506">
    <property type="entry name" value="Diaminopimelate epimerase-like"/>
    <property type="match status" value="2"/>
</dbReference>
<dbReference type="Proteomes" id="UP001491310">
    <property type="component" value="Unassembled WGS sequence"/>
</dbReference>
<dbReference type="EMBL" id="JALJOT010000001">
    <property type="protein sequence ID" value="KAK9918915.1"/>
    <property type="molecule type" value="Genomic_DNA"/>
</dbReference>
<evidence type="ECO:0000256" key="9">
    <source>
        <dbReference type="SAM" id="SignalP"/>
    </source>
</evidence>
<gene>
    <name evidence="10" type="ORF">WJX75_008013</name>
</gene>
<evidence type="ECO:0000256" key="5">
    <source>
        <dbReference type="ARBA" id="ARBA00023154"/>
    </source>
</evidence>
<feature type="chain" id="PRO_5047054159" description="diaminopimelate epimerase" evidence="9">
    <location>
        <begin position="33"/>
        <end position="673"/>
    </location>
</feature>
<dbReference type="PANTHER" id="PTHR31689">
    <property type="entry name" value="DIAMINOPIMELATE EPIMERASE, CHLOROPLASTIC"/>
    <property type="match status" value="1"/>
</dbReference>
<dbReference type="PROSITE" id="PS01326">
    <property type="entry name" value="DAP_EPIMERASE"/>
    <property type="match status" value="1"/>
</dbReference>
<evidence type="ECO:0000256" key="4">
    <source>
        <dbReference type="ARBA" id="ARBA00022605"/>
    </source>
</evidence>
<keyword evidence="11" id="KW-1185">Reference proteome</keyword>
<evidence type="ECO:0000256" key="7">
    <source>
        <dbReference type="ARBA" id="ARBA00051712"/>
    </source>
</evidence>
<dbReference type="EC" id="5.1.1.7" evidence="3"/>
<dbReference type="InterPro" id="IPR001653">
    <property type="entry name" value="DAP_epimerase_DapF"/>
</dbReference>
<evidence type="ECO:0000256" key="1">
    <source>
        <dbReference type="ARBA" id="ARBA00005196"/>
    </source>
</evidence>
<evidence type="ECO:0000313" key="10">
    <source>
        <dbReference type="EMBL" id="KAK9918915.1"/>
    </source>
</evidence>
<keyword evidence="5" id="KW-0457">Lysine biosynthesis</keyword>
<comment type="catalytic activity">
    <reaction evidence="7">
        <text>(2S,6S)-2,6-diaminopimelate = meso-2,6-diaminopimelate</text>
        <dbReference type="Rhea" id="RHEA:15393"/>
        <dbReference type="ChEBI" id="CHEBI:57609"/>
        <dbReference type="ChEBI" id="CHEBI:57791"/>
        <dbReference type="EC" id="5.1.1.7"/>
    </reaction>
</comment>
<organism evidence="10 11">
    <name type="scientific">Coccomyxa subellipsoidea</name>
    <dbReference type="NCBI Taxonomy" id="248742"/>
    <lineage>
        <taxon>Eukaryota</taxon>
        <taxon>Viridiplantae</taxon>
        <taxon>Chlorophyta</taxon>
        <taxon>core chlorophytes</taxon>
        <taxon>Trebouxiophyceae</taxon>
        <taxon>Trebouxiophyceae incertae sedis</taxon>
        <taxon>Coccomyxaceae</taxon>
        <taxon>Coccomyxa</taxon>
    </lineage>
</organism>
<keyword evidence="4" id="KW-0028">Amino-acid biosynthesis</keyword>
<dbReference type="PANTHER" id="PTHR31689:SF0">
    <property type="entry name" value="DIAMINOPIMELATE EPIMERASE"/>
    <property type="match status" value="1"/>
</dbReference>
<dbReference type="InterPro" id="IPR018510">
    <property type="entry name" value="DAP_epimerase_AS"/>
</dbReference>
<comment type="caution">
    <text evidence="10">The sequence shown here is derived from an EMBL/GenBank/DDBJ whole genome shotgun (WGS) entry which is preliminary data.</text>
</comment>
<evidence type="ECO:0000256" key="2">
    <source>
        <dbReference type="ARBA" id="ARBA00010219"/>
    </source>
</evidence>
<evidence type="ECO:0000256" key="8">
    <source>
        <dbReference type="SAM" id="MobiDB-lite"/>
    </source>
</evidence>
<dbReference type="HAMAP" id="MF_00197">
    <property type="entry name" value="DAP_epimerase"/>
    <property type="match status" value="1"/>
</dbReference>
<comment type="pathway">
    <text evidence="1">Amino-acid biosynthesis; L-lysine biosynthesis via DAP pathway; DL-2,6-diaminopimelate from LL-2,6-diaminopimelate: step 1/1.</text>
</comment>
<proteinExistence type="inferred from homology"/>
<dbReference type="Pfam" id="PF01678">
    <property type="entry name" value="DAP_epimerase"/>
    <property type="match status" value="2"/>
</dbReference>
<protein>
    <recommendedName>
        <fullName evidence="3">diaminopimelate epimerase</fullName>
        <ecNumber evidence="3">5.1.1.7</ecNumber>
    </recommendedName>
</protein>
<accession>A0ABR2Z4M7</accession>
<dbReference type="NCBIfam" id="TIGR00652">
    <property type="entry name" value="DapF"/>
    <property type="match status" value="1"/>
</dbReference>
<evidence type="ECO:0000256" key="3">
    <source>
        <dbReference type="ARBA" id="ARBA00013080"/>
    </source>
</evidence>
<evidence type="ECO:0000256" key="6">
    <source>
        <dbReference type="ARBA" id="ARBA00023235"/>
    </source>
</evidence>